<keyword evidence="6 8" id="KW-0378">Hydrolase</keyword>
<dbReference type="RefSeq" id="WP_084575354.1">
    <property type="nucleotide sequence ID" value="NZ_CP155572.1"/>
</dbReference>
<dbReference type="InterPro" id="IPR043472">
    <property type="entry name" value="Macro_dom-like"/>
</dbReference>
<gene>
    <name evidence="8" type="primary">pepA</name>
    <name evidence="10" type="ORF">SAMN04488500_106143</name>
</gene>
<feature type="binding site" evidence="8">
    <location>
        <position position="272"/>
    </location>
    <ligand>
        <name>Mn(2+)</name>
        <dbReference type="ChEBI" id="CHEBI:29035"/>
        <label>2</label>
    </ligand>
</feature>
<dbReference type="OrthoDB" id="9809354at2"/>
<comment type="similarity">
    <text evidence="3 8">Belongs to the peptidase M17 family.</text>
</comment>
<evidence type="ECO:0000256" key="2">
    <source>
        <dbReference type="ARBA" id="ARBA00000967"/>
    </source>
</evidence>
<dbReference type="STRING" id="112901.SAMN04488500_106143"/>
<evidence type="ECO:0000256" key="3">
    <source>
        <dbReference type="ARBA" id="ARBA00009528"/>
    </source>
</evidence>
<keyword evidence="8" id="KW-0479">Metal-binding</keyword>
<name>A0A1W2AVH2_9FIRM</name>
<dbReference type="GO" id="GO:0070006">
    <property type="term" value="F:metalloaminopeptidase activity"/>
    <property type="evidence" value="ECO:0007669"/>
    <property type="project" value="InterPro"/>
</dbReference>
<comment type="catalytic activity">
    <reaction evidence="2 8">
        <text>Release of an N-terminal amino acid, preferentially leucine, but not glutamic or aspartic acids.</text>
        <dbReference type="EC" id="3.4.11.10"/>
    </reaction>
</comment>
<keyword evidence="5 8" id="KW-0645">Protease</keyword>
<dbReference type="HAMAP" id="MF_00181">
    <property type="entry name" value="Cytosol_peptidase_M17"/>
    <property type="match status" value="1"/>
</dbReference>
<feature type="binding site" evidence="8">
    <location>
        <position position="351"/>
    </location>
    <ligand>
        <name>Mn(2+)</name>
        <dbReference type="ChEBI" id="CHEBI:29035"/>
        <label>2</label>
    </ligand>
</feature>
<protein>
    <recommendedName>
        <fullName evidence="8">Probable cytosol aminopeptidase</fullName>
        <ecNumber evidence="8">3.4.11.1</ecNumber>
    </recommendedName>
    <alternativeName>
        <fullName evidence="8">Leucine aminopeptidase</fullName>
        <shortName evidence="8">LAP</shortName>
        <ecNumber evidence="8">3.4.11.10</ecNumber>
    </alternativeName>
    <alternativeName>
        <fullName evidence="8">Leucyl aminopeptidase</fullName>
    </alternativeName>
</protein>
<dbReference type="PANTHER" id="PTHR11963">
    <property type="entry name" value="LEUCINE AMINOPEPTIDASE-RELATED"/>
    <property type="match status" value="1"/>
</dbReference>
<dbReference type="GO" id="GO:0005737">
    <property type="term" value="C:cytoplasm"/>
    <property type="evidence" value="ECO:0007669"/>
    <property type="project" value="UniProtKB-SubCell"/>
</dbReference>
<feature type="binding site" evidence="8">
    <location>
        <position position="272"/>
    </location>
    <ligand>
        <name>Mn(2+)</name>
        <dbReference type="ChEBI" id="CHEBI:29035"/>
        <label>1</label>
    </ligand>
</feature>
<dbReference type="PROSITE" id="PS00631">
    <property type="entry name" value="CYTOSOL_AP"/>
    <property type="match status" value="1"/>
</dbReference>
<comment type="catalytic activity">
    <reaction evidence="1 8">
        <text>Release of an N-terminal amino acid, Xaa-|-Yaa-, in which Xaa is preferably Leu, but may be other amino acids including Pro although not Arg or Lys, and Yaa may be Pro. Amino acid amides and methyl esters are also readily hydrolyzed, but rates on arylamides are exceedingly low.</text>
        <dbReference type="EC" id="3.4.11.1"/>
    </reaction>
</comment>
<evidence type="ECO:0000256" key="8">
    <source>
        <dbReference type="HAMAP-Rule" id="MF_00181"/>
    </source>
</evidence>
<dbReference type="InterPro" id="IPR011356">
    <property type="entry name" value="Leucine_aapep/pepB"/>
</dbReference>
<reference evidence="10 11" key="1">
    <citation type="submission" date="2017-04" db="EMBL/GenBank/DDBJ databases">
        <authorList>
            <person name="Afonso C.L."/>
            <person name="Miller P.J."/>
            <person name="Scott M.A."/>
            <person name="Spackman E."/>
            <person name="Goraichik I."/>
            <person name="Dimitrov K.M."/>
            <person name="Suarez D.L."/>
            <person name="Swayne D.E."/>
        </authorList>
    </citation>
    <scope>NUCLEOTIDE SEQUENCE [LARGE SCALE GENOMIC DNA]</scope>
    <source>
        <strain evidence="10 11">DSM 5090</strain>
    </source>
</reference>
<feature type="binding site" evidence="8">
    <location>
        <position position="290"/>
    </location>
    <ligand>
        <name>Mn(2+)</name>
        <dbReference type="ChEBI" id="CHEBI:29035"/>
        <label>2</label>
    </ligand>
</feature>
<dbReference type="Gene3D" id="3.40.630.10">
    <property type="entry name" value="Zn peptidases"/>
    <property type="match status" value="1"/>
</dbReference>
<dbReference type="InterPro" id="IPR000819">
    <property type="entry name" value="Peptidase_M17_C"/>
</dbReference>
<comment type="function">
    <text evidence="7 8">Presumably involved in the processing and regular turnover of intracellular proteins. Catalyzes the removal of unsubstituted N-terminal amino acids from various peptides.</text>
</comment>
<dbReference type="NCBIfam" id="NF002074">
    <property type="entry name" value="PRK00913.1-4"/>
    <property type="match status" value="1"/>
</dbReference>
<dbReference type="EC" id="3.4.11.1" evidence="8"/>
<dbReference type="Pfam" id="PF00883">
    <property type="entry name" value="Peptidase_M17"/>
    <property type="match status" value="1"/>
</dbReference>
<sequence>MNIEIINGSVIEFLCDTVIVNLFEGVLVPDGATGAVDKALNGHISEIIRDMPGCGKYGETTIVHTFGALGAKRIILLGLGKKSEFSLDKARALMAVAMRTARKVRSKTVATIVHGAGSAGLDDSQAAQAIVEGAIMGLYQFRYYKSAKDEVPNIEDLLIIESDSIKLDAINKGAERGRIVAESVNYARNLINHPAHYMTPAKMAWYAGEIAKQYGLEINVLEKEDLEQNGMGALLAVAQGSVEPPKLIVLKYLGNPTSQETIAYVGKGITFDSGGISIKPSQNMDEMKRDMAGGGAVLGAMMAIGQLKPKVNILALVPCTENMPSGSALRPGDIITSMSGKTIEVLNTDAEGRLILADAVTYAKRLGASKIIDLATLTGACVVGLGTVYSGVITNNREWCHTVISAAQQANEKMWELPNDEEYLEQIKSSIADLKNSGGRPAGTITAGLFIGQFAEKTPWVHVDIAGTSDADKEKGYNHKGGTGAGVRTLIQLATNLGTL</sequence>
<feature type="binding site" evidence="8">
    <location>
        <position position="267"/>
    </location>
    <ligand>
        <name>Mn(2+)</name>
        <dbReference type="ChEBI" id="CHEBI:29035"/>
        <label>2</label>
    </ligand>
</feature>
<feature type="binding site" evidence="8">
    <location>
        <position position="349"/>
    </location>
    <ligand>
        <name>Mn(2+)</name>
        <dbReference type="ChEBI" id="CHEBI:29035"/>
        <label>1</label>
    </ligand>
</feature>
<feature type="active site" evidence="8">
    <location>
        <position position="279"/>
    </location>
</feature>
<dbReference type="NCBIfam" id="NF002073">
    <property type="entry name" value="PRK00913.1-2"/>
    <property type="match status" value="1"/>
</dbReference>
<dbReference type="AlphaFoldDB" id="A0A1W2AVH2"/>
<proteinExistence type="inferred from homology"/>
<keyword evidence="4 8" id="KW-0031">Aminopeptidase</keyword>
<dbReference type="GO" id="GO:0030145">
    <property type="term" value="F:manganese ion binding"/>
    <property type="evidence" value="ECO:0007669"/>
    <property type="project" value="UniProtKB-UniRule"/>
</dbReference>
<feature type="domain" description="Cytosol aminopeptidase" evidence="9">
    <location>
        <begin position="347"/>
        <end position="354"/>
    </location>
</feature>
<dbReference type="EC" id="3.4.11.10" evidence="8"/>
<dbReference type="Gene3D" id="3.40.220.10">
    <property type="entry name" value="Leucine Aminopeptidase, subunit E, domain 1"/>
    <property type="match status" value="1"/>
</dbReference>
<dbReference type="PRINTS" id="PR00481">
    <property type="entry name" value="LAMNOPPTDASE"/>
</dbReference>
<dbReference type="InterPro" id="IPR008283">
    <property type="entry name" value="Peptidase_M17_N"/>
</dbReference>
<feature type="binding site" evidence="8">
    <location>
        <position position="351"/>
    </location>
    <ligand>
        <name>Mn(2+)</name>
        <dbReference type="ChEBI" id="CHEBI:29035"/>
        <label>1</label>
    </ligand>
</feature>
<dbReference type="InterPro" id="IPR023042">
    <property type="entry name" value="Peptidase_M17_leu_NH2_pept"/>
</dbReference>
<dbReference type="EMBL" id="FWXI01000006">
    <property type="protein sequence ID" value="SMC64492.1"/>
    <property type="molecule type" value="Genomic_DNA"/>
</dbReference>
<evidence type="ECO:0000313" key="11">
    <source>
        <dbReference type="Proteomes" id="UP000192738"/>
    </source>
</evidence>
<evidence type="ECO:0000256" key="4">
    <source>
        <dbReference type="ARBA" id="ARBA00022438"/>
    </source>
</evidence>
<comment type="subcellular location">
    <subcellularLocation>
        <location evidence="8">Cytoplasm</location>
    </subcellularLocation>
</comment>
<evidence type="ECO:0000256" key="5">
    <source>
        <dbReference type="ARBA" id="ARBA00022670"/>
    </source>
</evidence>
<feature type="active site" evidence="8">
    <location>
        <position position="353"/>
    </location>
</feature>
<dbReference type="GO" id="GO:0006508">
    <property type="term" value="P:proteolysis"/>
    <property type="evidence" value="ECO:0007669"/>
    <property type="project" value="UniProtKB-KW"/>
</dbReference>
<dbReference type="NCBIfam" id="NF002083">
    <property type="entry name" value="PRK00913.3-5"/>
    <property type="match status" value="1"/>
</dbReference>
<dbReference type="PANTHER" id="PTHR11963:SF23">
    <property type="entry name" value="CYTOSOL AMINOPEPTIDASE"/>
    <property type="match status" value="1"/>
</dbReference>
<dbReference type="Proteomes" id="UP000192738">
    <property type="component" value="Unassembled WGS sequence"/>
</dbReference>
<accession>A0A1W2AVH2</accession>
<keyword evidence="8" id="KW-0963">Cytoplasm</keyword>
<dbReference type="CDD" id="cd00433">
    <property type="entry name" value="Peptidase_M17"/>
    <property type="match status" value="1"/>
</dbReference>
<keyword evidence="11" id="KW-1185">Reference proteome</keyword>
<evidence type="ECO:0000313" key="10">
    <source>
        <dbReference type="EMBL" id="SMC64492.1"/>
    </source>
</evidence>
<evidence type="ECO:0000256" key="6">
    <source>
        <dbReference type="ARBA" id="ARBA00022801"/>
    </source>
</evidence>
<dbReference type="SUPFAM" id="SSF52949">
    <property type="entry name" value="Macro domain-like"/>
    <property type="match status" value="1"/>
</dbReference>
<evidence type="ECO:0000256" key="1">
    <source>
        <dbReference type="ARBA" id="ARBA00000135"/>
    </source>
</evidence>
<organism evidence="10 11">
    <name type="scientific">Sporomusa malonica</name>
    <dbReference type="NCBI Taxonomy" id="112901"/>
    <lineage>
        <taxon>Bacteria</taxon>
        <taxon>Bacillati</taxon>
        <taxon>Bacillota</taxon>
        <taxon>Negativicutes</taxon>
        <taxon>Selenomonadales</taxon>
        <taxon>Sporomusaceae</taxon>
        <taxon>Sporomusa</taxon>
    </lineage>
</organism>
<evidence type="ECO:0000259" key="9">
    <source>
        <dbReference type="PROSITE" id="PS00631"/>
    </source>
</evidence>
<dbReference type="SUPFAM" id="SSF53187">
    <property type="entry name" value="Zn-dependent exopeptidases"/>
    <property type="match status" value="1"/>
</dbReference>
<comment type="cofactor">
    <cofactor evidence="8">
        <name>Mn(2+)</name>
        <dbReference type="ChEBI" id="CHEBI:29035"/>
    </cofactor>
    <text evidence="8">Binds 2 manganese ions per subunit.</text>
</comment>
<evidence type="ECO:0000256" key="7">
    <source>
        <dbReference type="ARBA" id="ARBA00049972"/>
    </source>
</evidence>
<dbReference type="Pfam" id="PF02789">
    <property type="entry name" value="Peptidase_M17_N"/>
    <property type="match status" value="1"/>
</dbReference>
<keyword evidence="8" id="KW-0464">Manganese</keyword>